<sequence>MTNNEINTVTLSKSSYDNMRGTNDRASMLLREVVGSMSIADDTDDLYLDVNRIIKTIEILYPDTYTKKVSALKGQRTKNFIKRG</sequence>
<organism evidence="1 2">
    <name type="scientific">Criibacterium bergeronii</name>
    <dbReference type="NCBI Taxonomy" id="1871336"/>
    <lineage>
        <taxon>Bacteria</taxon>
        <taxon>Bacillati</taxon>
        <taxon>Bacillota</taxon>
        <taxon>Clostridia</taxon>
        <taxon>Peptostreptococcales</taxon>
        <taxon>Filifactoraceae</taxon>
        <taxon>Criibacterium</taxon>
    </lineage>
</organism>
<comment type="caution">
    <text evidence="1">The sequence shown here is derived from an EMBL/GenBank/DDBJ whole genome shotgun (WGS) entry which is preliminary data.</text>
</comment>
<evidence type="ECO:0000313" key="1">
    <source>
        <dbReference type="EMBL" id="RDY21419.1"/>
    </source>
</evidence>
<protein>
    <submittedName>
        <fullName evidence="1">Uncharacterized protein</fullName>
    </submittedName>
</protein>
<dbReference type="Proteomes" id="UP000093352">
    <property type="component" value="Unassembled WGS sequence"/>
</dbReference>
<reference evidence="1 2" key="1">
    <citation type="journal article" date="2016" name="Genome Announc.">
        <title>Draft Genome Sequence of Criibacterium bergeronii gen. nov., sp. nov., Strain CCRI-22567T, Isolated from a Vaginal Sample from a Woman with Bacterial Vaginosis.</title>
        <authorList>
            <person name="Maheux A.F."/>
            <person name="Berube E."/>
            <person name="Boudreau D.K."/>
            <person name="Raymond F."/>
            <person name="Corbeil J."/>
            <person name="Roy P.H."/>
            <person name="Boissinot M."/>
            <person name="Omar R.F."/>
        </authorList>
    </citation>
    <scope>NUCLEOTIDE SEQUENCE [LARGE SCALE GENOMIC DNA]</scope>
    <source>
        <strain evidence="1 2">CCRI-22567</strain>
    </source>
</reference>
<dbReference type="RefSeq" id="WP_068913633.1">
    <property type="nucleotide sequence ID" value="NZ_MBEW02000007.1"/>
</dbReference>
<proteinExistence type="predicted"/>
<dbReference type="EMBL" id="MBEW02000007">
    <property type="protein sequence ID" value="RDY21419.1"/>
    <property type="molecule type" value="Genomic_DNA"/>
</dbReference>
<name>A0A1C0AG67_9FIRM</name>
<dbReference type="AlphaFoldDB" id="A0A1C0AG67"/>
<accession>A0A1C0AG67</accession>
<dbReference type="STRING" id="1871336.BBG48_06580"/>
<evidence type="ECO:0000313" key="2">
    <source>
        <dbReference type="Proteomes" id="UP000093352"/>
    </source>
</evidence>
<keyword evidence="2" id="KW-1185">Reference proteome</keyword>
<gene>
    <name evidence="1" type="ORF">BBG48_004685</name>
</gene>